<dbReference type="Proteomes" id="UP001637990">
    <property type="component" value="Unassembled WGS sequence"/>
</dbReference>
<evidence type="ECO:0000313" key="1">
    <source>
        <dbReference type="EMBL" id="MFO3704413.1"/>
    </source>
</evidence>
<name>A0A2S7CGU7_9XANT</name>
<comment type="caution">
    <text evidence="2">The sequence shown here is derived from an EMBL/GenBank/DDBJ whole genome shotgun (WGS) entry which is preliminary data.</text>
</comment>
<keyword evidence="4" id="KW-1185">Reference proteome</keyword>
<dbReference type="RefSeq" id="WP_104542812.1">
    <property type="nucleotide sequence ID" value="NZ_JBJGBS010000014.1"/>
</dbReference>
<dbReference type="Proteomes" id="UP000237872">
    <property type="component" value="Unassembled WGS sequence"/>
</dbReference>
<reference evidence="1 4" key="2">
    <citation type="submission" date="2024-11" db="EMBL/GenBank/DDBJ databases">
        <title>Genome sequencing of Xanthomonas codiaei.</title>
        <authorList>
            <person name="Studholme D.J."/>
        </authorList>
    </citation>
    <scope>NUCLEOTIDE SEQUENCE [LARGE SCALE GENOMIC DNA]</scope>
    <source>
        <strain evidence="1 4">NCPPB 4350</strain>
    </source>
</reference>
<evidence type="ECO:0000313" key="4">
    <source>
        <dbReference type="Proteomes" id="UP001637990"/>
    </source>
</evidence>
<accession>A0A2S7CGU7</accession>
<dbReference type="AlphaFoldDB" id="A0A2S7CGU7"/>
<gene>
    <name evidence="1" type="ORF">ACI6Q5_05375</name>
    <name evidence="2" type="ORF">XcodCFBP4690_17125</name>
</gene>
<reference evidence="2 3" key="1">
    <citation type="submission" date="2016-08" db="EMBL/GenBank/DDBJ databases">
        <authorList>
            <person name="Seilhamer J.J."/>
        </authorList>
    </citation>
    <scope>NUCLEOTIDE SEQUENCE [LARGE SCALE GENOMIC DNA]</scope>
    <source>
        <strain evidence="2 3">CFBP4690</strain>
    </source>
</reference>
<evidence type="ECO:0000313" key="2">
    <source>
        <dbReference type="EMBL" id="PPU60803.1"/>
    </source>
</evidence>
<protein>
    <submittedName>
        <fullName evidence="2">Uncharacterized protein</fullName>
    </submittedName>
</protein>
<evidence type="ECO:0000313" key="3">
    <source>
        <dbReference type="Proteomes" id="UP000237872"/>
    </source>
</evidence>
<sequence length="74" mass="8566">MSQPAEERRFFSMRVDHTYMVGLLVAFGVWNVNQSGEVRSLREAAGHRDQLLSQRNREVDSLERRMAAVERGCK</sequence>
<dbReference type="EMBL" id="MDEC01000027">
    <property type="protein sequence ID" value="PPU60803.1"/>
    <property type="molecule type" value="Genomic_DNA"/>
</dbReference>
<organism evidence="2 3">
    <name type="scientific">Xanthomonas codiaei</name>
    <dbReference type="NCBI Taxonomy" id="56463"/>
    <lineage>
        <taxon>Bacteria</taxon>
        <taxon>Pseudomonadati</taxon>
        <taxon>Pseudomonadota</taxon>
        <taxon>Gammaproteobacteria</taxon>
        <taxon>Lysobacterales</taxon>
        <taxon>Lysobacteraceae</taxon>
        <taxon>Xanthomonas</taxon>
    </lineage>
</organism>
<proteinExistence type="predicted"/>
<dbReference type="EMBL" id="JBJGBS010000014">
    <property type="protein sequence ID" value="MFO3704413.1"/>
    <property type="molecule type" value="Genomic_DNA"/>
</dbReference>